<dbReference type="NCBIfam" id="TIGR02964">
    <property type="entry name" value="xanthine_xdhC"/>
    <property type="match status" value="1"/>
</dbReference>
<feature type="domain" description="XdhC- CoxI" evidence="1">
    <location>
        <begin position="16"/>
        <end position="69"/>
    </location>
</feature>
<dbReference type="PANTHER" id="PTHR30388">
    <property type="entry name" value="ALDEHYDE OXIDOREDUCTASE MOLYBDENUM COFACTOR ASSEMBLY PROTEIN"/>
    <property type="match status" value="1"/>
</dbReference>
<name>A0ABY4W5T1_9PROT</name>
<dbReference type="InterPro" id="IPR052698">
    <property type="entry name" value="MoCofactor_Util/Proc"/>
</dbReference>
<evidence type="ECO:0000259" key="1">
    <source>
        <dbReference type="Pfam" id="PF02625"/>
    </source>
</evidence>
<dbReference type="Gene3D" id="3.40.50.720">
    <property type="entry name" value="NAD(P)-binding Rossmann-like Domain"/>
    <property type="match status" value="1"/>
</dbReference>
<keyword evidence="4" id="KW-1185">Reference proteome</keyword>
<protein>
    <submittedName>
        <fullName evidence="3">Xanthine dehydrogenase accessory protein XdhC</fullName>
    </submittedName>
</protein>
<proteinExistence type="predicted"/>
<dbReference type="InterPro" id="IPR027051">
    <property type="entry name" value="XdhC_Rossmann_dom"/>
</dbReference>
<reference evidence="3" key="1">
    <citation type="submission" date="2022-06" db="EMBL/GenBank/DDBJ databases">
        <title>Sneathiella actinostolidae sp. nov., isolated from a sea anemonein the Western Pacific Ocean.</title>
        <authorList>
            <person name="Wei M.J."/>
        </authorList>
    </citation>
    <scope>NUCLEOTIDE SEQUENCE</scope>
    <source>
        <strain evidence="3">PHK-P5</strain>
    </source>
</reference>
<gene>
    <name evidence="3" type="primary">xdhC</name>
    <name evidence="3" type="ORF">NBZ79_04690</name>
</gene>
<dbReference type="InterPro" id="IPR003777">
    <property type="entry name" value="XdhC_CoxI"/>
</dbReference>
<dbReference type="EMBL" id="CP098747">
    <property type="protein sequence ID" value="USG62274.1"/>
    <property type="molecule type" value="Genomic_DNA"/>
</dbReference>
<evidence type="ECO:0000313" key="4">
    <source>
        <dbReference type="Proteomes" id="UP001056291"/>
    </source>
</evidence>
<dbReference type="Pfam" id="PF13478">
    <property type="entry name" value="XdhC_C"/>
    <property type="match status" value="1"/>
</dbReference>
<dbReference type="Pfam" id="PF02625">
    <property type="entry name" value="XdhC_CoxI"/>
    <property type="match status" value="1"/>
</dbReference>
<feature type="domain" description="XdhC Rossmann" evidence="2">
    <location>
        <begin position="187"/>
        <end position="328"/>
    </location>
</feature>
<dbReference type="InterPro" id="IPR014308">
    <property type="entry name" value="Xanthine_DH_XdhC"/>
</dbReference>
<dbReference type="Proteomes" id="UP001056291">
    <property type="component" value="Chromosome"/>
</dbReference>
<evidence type="ECO:0000259" key="2">
    <source>
        <dbReference type="Pfam" id="PF13478"/>
    </source>
</evidence>
<evidence type="ECO:0000313" key="3">
    <source>
        <dbReference type="EMBL" id="USG62274.1"/>
    </source>
</evidence>
<dbReference type="RefSeq" id="WP_251935933.1">
    <property type="nucleotide sequence ID" value="NZ_CP098747.1"/>
</dbReference>
<sequence>MSNWPGILTALDGFAEAAVLITVGEVKGSTPRETGATMLVTATALIGTIGGGRLEYLAIEKARSLLHMSGEKTSLRLQVPLGPELAQCCGGHVDILISRLAENDYINFNRLNNNYSKSVLLSHWTGDECRRQLLSASDTTLYLDKPLQAAIHRKLTDPGAEIVPSSSATEASFSLVQSMSSSEFHVTLFGAGHVGKAVVAALAPLPCTITWVDERAHEFPAAIPDNVVKRVTSSATAEVLASPAGGYFLVMTHSHQLDLEICEAVLSEAGESYLGLIGSATKKRKFEKRLAVRGLSKDDIARITCPIGLNELGGKRPAEIALSVAVEILIEVQKQEREKAVPDTQGAQAQK</sequence>
<organism evidence="3 4">
    <name type="scientific">Sneathiella marina</name>
    <dbReference type="NCBI Taxonomy" id="2950108"/>
    <lineage>
        <taxon>Bacteria</taxon>
        <taxon>Pseudomonadati</taxon>
        <taxon>Pseudomonadota</taxon>
        <taxon>Alphaproteobacteria</taxon>
        <taxon>Sneathiellales</taxon>
        <taxon>Sneathiellaceae</taxon>
        <taxon>Sneathiella</taxon>
    </lineage>
</organism>
<dbReference type="PANTHER" id="PTHR30388:SF6">
    <property type="entry name" value="XANTHINE DEHYDROGENASE SUBUNIT A-RELATED"/>
    <property type="match status" value="1"/>
</dbReference>
<accession>A0ABY4W5T1</accession>